<accession>A0A024UHU7</accession>
<feature type="region of interest" description="Disordered" evidence="1">
    <location>
        <begin position="173"/>
        <end position="192"/>
    </location>
</feature>
<evidence type="ECO:0000256" key="1">
    <source>
        <dbReference type="SAM" id="MobiDB-lite"/>
    </source>
</evidence>
<dbReference type="AlphaFoldDB" id="A0A024UHU7"/>
<dbReference type="VEuPathDB" id="FungiDB:H310_03469"/>
<dbReference type="RefSeq" id="XP_008865562.1">
    <property type="nucleotide sequence ID" value="XM_008867340.1"/>
</dbReference>
<sequence>MMILCRSGAATFPLQVMLDSIGSEMQPLEWQAAKRACRDFKKVNNVGISFICTDRTTVDKLGGLKLTVCGRAFPILPYSEFSSLYWVVVVLSNDVTAEHVYDFFVLHIATPVLIKSTYDKYSVQSRHITVYFPGRDPPSCLMFGTDDPVREIYPLGPTPHACYINHRISRYNAGPPPSIKSKRVQTKSHSTH</sequence>
<evidence type="ECO:0000313" key="2">
    <source>
        <dbReference type="EMBL" id="ETW05785.1"/>
    </source>
</evidence>
<feature type="compositionally biased region" description="Basic residues" evidence="1">
    <location>
        <begin position="180"/>
        <end position="192"/>
    </location>
</feature>
<proteinExistence type="predicted"/>
<protein>
    <submittedName>
        <fullName evidence="2">Uncharacterized protein</fullName>
    </submittedName>
</protein>
<dbReference type="eggNOG" id="ENOG502S5M5">
    <property type="taxonomic scope" value="Eukaryota"/>
</dbReference>
<name>A0A024UHU7_9STRA</name>
<dbReference type="OrthoDB" id="165936at2759"/>
<dbReference type="GeneID" id="20080519"/>
<gene>
    <name evidence="2" type="ORF">H310_03469</name>
</gene>
<organism evidence="2">
    <name type="scientific">Aphanomyces invadans</name>
    <dbReference type="NCBI Taxonomy" id="157072"/>
    <lineage>
        <taxon>Eukaryota</taxon>
        <taxon>Sar</taxon>
        <taxon>Stramenopiles</taxon>
        <taxon>Oomycota</taxon>
        <taxon>Saprolegniomycetes</taxon>
        <taxon>Saprolegniales</taxon>
        <taxon>Verrucalvaceae</taxon>
        <taxon>Aphanomyces</taxon>
    </lineage>
</organism>
<dbReference type="EMBL" id="KI913956">
    <property type="protein sequence ID" value="ETW05785.1"/>
    <property type="molecule type" value="Genomic_DNA"/>
</dbReference>
<reference evidence="2" key="1">
    <citation type="submission" date="2013-12" db="EMBL/GenBank/DDBJ databases">
        <title>The Genome Sequence of Aphanomyces invadans NJM9701.</title>
        <authorList>
            <consortium name="The Broad Institute Genomics Platform"/>
            <person name="Russ C."/>
            <person name="Tyler B."/>
            <person name="van West P."/>
            <person name="Dieguez-Uribeondo J."/>
            <person name="Young S.K."/>
            <person name="Zeng Q."/>
            <person name="Gargeya S."/>
            <person name="Fitzgerald M."/>
            <person name="Abouelleil A."/>
            <person name="Alvarado L."/>
            <person name="Chapman S.B."/>
            <person name="Gainer-Dewar J."/>
            <person name="Goldberg J."/>
            <person name="Griggs A."/>
            <person name="Gujja S."/>
            <person name="Hansen M."/>
            <person name="Howarth C."/>
            <person name="Imamovic A."/>
            <person name="Ireland A."/>
            <person name="Larimer J."/>
            <person name="McCowan C."/>
            <person name="Murphy C."/>
            <person name="Pearson M."/>
            <person name="Poon T.W."/>
            <person name="Priest M."/>
            <person name="Roberts A."/>
            <person name="Saif S."/>
            <person name="Shea T."/>
            <person name="Sykes S."/>
            <person name="Wortman J."/>
            <person name="Nusbaum C."/>
            <person name="Birren B."/>
        </authorList>
    </citation>
    <scope>NUCLEOTIDE SEQUENCE [LARGE SCALE GENOMIC DNA]</scope>
    <source>
        <strain evidence="2">NJM9701</strain>
    </source>
</reference>